<dbReference type="KEGG" id="lto:RGQ30_27470"/>
<protein>
    <submittedName>
        <fullName evidence="3">WecB/TagA/CpsF family glycosyltransferase</fullName>
    </submittedName>
</protein>
<evidence type="ECO:0000256" key="1">
    <source>
        <dbReference type="ARBA" id="ARBA00022676"/>
    </source>
</evidence>
<gene>
    <name evidence="3" type="ORF">RGQ30_27470</name>
</gene>
<keyword evidence="4" id="KW-1185">Reference proteome</keyword>
<proteinExistence type="predicted"/>
<dbReference type="AlphaFoldDB" id="A0AA86JHJ7"/>
<reference evidence="3 4" key="1">
    <citation type="submission" date="2023-10" db="EMBL/GenBank/DDBJ databases">
        <title>Complete Genome Sequence of Limnobacter thiooxidans CS-K2T, Isolated from freshwater lake sediments in Bavaria, Germany.</title>
        <authorList>
            <person name="Naruki M."/>
            <person name="Watanabe A."/>
            <person name="Warashina T."/>
            <person name="Morita T."/>
            <person name="Arakawa K."/>
        </authorList>
    </citation>
    <scope>NUCLEOTIDE SEQUENCE [LARGE SCALE GENOMIC DNA]</scope>
    <source>
        <strain evidence="3 4">CS-K2</strain>
    </source>
</reference>
<dbReference type="Pfam" id="PF03808">
    <property type="entry name" value="Glyco_tran_WecG"/>
    <property type="match status" value="1"/>
</dbReference>
<sequence>MRKTLFDIEFSAVTQAQAVKTILDWVAEEVPSPKMVVTPNVNLTMLQKGNPAFRRILNSSSLCLVDGKPIYWASRWFNVGLPEVVTGSDLVPAIFATHQATRSDEKLNVYLLGAAEGVARRAADRIMDQHPSVHVCGVYSPPFGFEKNPVECRKICQNIRDSKAGLLIIGLGAPKQELWADKHLEHTGVNVAICAGATIDFMAGEKARAPVWMRKTGLEWLFRLLSEPKRLTKRYVQDGLALPGLFWSEYRKTGRRATSNRQ</sequence>
<dbReference type="CDD" id="cd06533">
    <property type="entry name" value="Glyco_transf_WecG_TagA"/>
    <property type="match status" value="1"/>
</dbReference>
<name>A0AA86JHJ7_9BURK</name>
<dbReference type="PANTHER" id="PTHR34136:SF1">
    <property type="entry name" value="UDP-N-ACETYL-D-MANNOSAMINURONIC ACID TRANSFERASE"/>
    <property type="match status" value="1"/>
</dbReference>
<dbReference type="EMBL" id="AP028947">
    <property type="protein sequence ID" value="BET27246.1"/>
    <property type="molecule type" value="Genomic_DNA"/>
</dbReference>
<dbReference type="RefSeq" id="WP_130557654.1">
    <property type="nucleotide sequence ID" value="NZ_AP028947.1"/>
</dbReference>
<keyword evidence="2" id="KW-0808">Transferase</keyword>
<dbReference type="GO" id="GO:0016758">
    <property type="term" value="F:hexosyltransferase activity"/>
    <property type="evidence" value="ECO:0007669"/>
    <property type="project" value="TreeGrafter"/>
</dbReference>
<dbReference type="Proteomes" id="UP001329151">
    <property type="component" value="Chromosome"/>
</dbReference>
<evidence type="ECO:0000313" key="3">
    <source>
        <dbReference type="EMBL" id="BET27246.1"/>
    </source>
</evidence>
<dbReference type="InterPro" id="IPR004629">
    <property type="entry name" value="WecG_TagA_CpsF"/>
</dbReference>
<organism evidence="3 4">
    <name type="scientific">Limnobacter thiooxidans</name>
    <dbReference type="NCBI Taxonomy" id="131080"/>
    <lineage>
        <taxon>Bacteria</taxon>
        <taxon>Pseudomonadati</taxon>
        <taxon>Pseudomonadota</taxon>
        <taxon>Betaproteobacteria</taxon>
        <taxon>Burkholderiales</taxon>
        <taxon>Burkholderiaceae</taxon>
        <taxon>Limnobacter</taxon>
    </lineage>
</organism>
<dbReference type="PANTHER" id="PTHR34136">
    <property type="match status" value="1"/>
</dbReference>
<dbReference type="NCBIfam" id="TIGR00696">
    <property type="entry name" value="wecG_tagA_cpsF"/>
    <property type="match status" value="1"/>
</dbReference>
<keyword evidence="1" id="KW-0328">Glycosyltransferase</keyword>
<accession>A0AA86JHJ7</accession>
<evidence type="ECO:0000313" key="4">
    <source>
        <dbReference type="Proteomes" id="UP001329151"/>
    </source>
</evidence>
<evidence type="ECO:0000256" key="2">
    <source>
        <dbReference type="ARBA" id="ARBA00022679"/>
    </source>
</evidence>